<comment type="caution">
    <text evidence="2">The sequence shown here is derived from an EMBL/GenBank/DDBJ whole genome shotgun (WGS) entry which is preliminary data.</text>
</comment>
<name>A0AAE0N6I5_9PEZI</name>
<gene>
    <name evidence="2" type="ORF">B0H63DRAFT_285189</name>
</gene>
<dbReference type="Proteomes" id="UP001285441">
    <property type="component" value="Unassembled WGS sequence"/>
</dbReference>
<evidence type="ECO:0000313" key="3">
    <source>
        <dbReference type="Proteomes" id="UP001285441"/>
    </source>
</evidence>
<protein>
    <submittedName>
        <fullName evidence="2">Uncharacterized protein</fullName>
    </submittedName>
</protein>
<evidence type="ECO:0000313" key="2">
    <source>
        <dbReference type="EMBL" id="KAK3371983.1"/>
    </source>
</evidence>
<dbReference type="AlphaFoldDB" id="A0AAE0N6I5"/>
<proteinExistence type="predicted"/>
<reference evidence="2" key="2">
    <citation type="submission" date="2023-06" db="EMBL/GenBank/DDBJ databases">
        <authorList>
            <consortium name="Lawrence Berkeley National Laboratory"/>
            <person name="Haridas S."/>
            <person name="Hensen N."/>
            <person name="Bonometti L."/>
            <person name="Westerberg I."/>
            <person name="Brannstrom I.O."/>
            <person name="Guillou S."/>
            <person name="Cros-Aarteil S."/>
            <person name="Calhoun S."/>
            <person name="Kuo A."/>
            <person name="Mondo S."/>
            <person name="Pangilinan J."/>
            <person name="Riley R."/>
            <person name="LaButti K."/>
            <person name="Andreopoulos B."/>
            <person name="Lipzen A."/>
            <person name="Chen C."/>
            <person name="Yanf M."/>
            <person name="Daum C."/>
            <person name="Ng V."/>
            <person name="Clum A."/>
            <person name="Steindorff A."/>
            <person name="Ohm R."/>
            <person name="Martin F."/>
            <person name="Silar P."/>
            <person name="Natvig D."/>
            <person name="Lalanne C."/>
            <person name="Gautier V."/>
            <person name="Ament-velasquez S.L."/>
            <person name="Kruys A."/>
            <person name="Hutchinson M.I."/>
            <person name="Powell A.J."/>
            <person name="Barry K."/>
            <person name="Miller A.N."/>
            <person name="Grigoriev I.V."/>
            <person name="Debuchy R."/>
            <person name="Gladieux P."/>
            <person name="Thoren M.H."/>
            <person name="Johannesson H."/>
        </authorList>
    </citation>
    <scope>NUCLEOTIDE SEQUENCE</scope>
    <source>
        <strain evidence="2">CBS 232.78</strain>
    </source>
</reference>
<keyword evidence="3" id="KW-1185">Reference proteome</keyword>
<sequence>MHDVPADGVMQRILCIQTRPPTAADFSQTLVQAESVSSSSGRGPKLEPPVGAPPRSSIPLPYFPRLPAQGLPLPLLLPPPPPPKALVPPPAPVPLVHDDDSSVAVRPRSNLCRRLRNEADALKFLFHNPSESCCLYDLLDGHFCGRIFSNPEDNNRHP</sequence>
<reference evidence="2" key="1">
    <citation type="journal article" date="2023" name="Mol. Phylogenet. Evol.">
        <title>Genome-scale phylogeny and comparative genomics of the fungal order Sordariales.</title>
        <authorList>
            <person name="Hensen N."/>
            <person name="Bonometti L."/>
            <person name="Westerberg I."/>
            <person name="Brannstrom I.O."/>
            <person name="Guillou S."/>
            <person name="Cros-Aarteil S."/>
            <person name="Calhoun S."/>
            <person name="Haridas S."/>
            <person name="Kuo A."/>
            <person name="Mondo S."/>
            <person name="Pangilinan J."/>
            <person name="Riley R."/>
            <person name="LaButti K."/>
            <person name="Andreopoulos B."/>
            <person name="Lipzen A."/>
            <person name="Chen C."/>
            <person name="Yan M."/>
            <person name="Daum C."/>
            <person name="Ng V."/>
            <person name="Clum A."/>
            <person name="Steindorff A."/>
            <person name="Ohm R.A."/>
            <person name="Martin F."/>
            <person name="Silar P."/>
            <person name="Natvig D.O."/>
            <person name="Lalanne C."/>
            <person name="Gautier V."/>
            <person name="Ament-Velasquez S.L."/>
            <person name="Kruys A."/>
            <person name="Hutchinson M.I."/>
            <person name="Powell A.J."/>
            <person name="Barry K."/>
            <person name="Miller A.N."/>
            <person name="Grigoriev I.V."/>
            <person name="Debuchy R."/>
            <person name="Gladieux P."/>
            <person name="Hiltunen Thoren M."/>
            <person name="Johannesson H."/>
        </authorList>
    </citation>
    <scope>NUCLEOTIDE SEQUENCE</scope>
    <source>
        <strain evidence="2">CBS 232.78</strain>
    </source>
</reference>
<accession>A0AAE0N6I5</accession>
<evidence type="ECO:0000256" key="1">
    <source>
        <dbReference type="SAM" id="MobiDB-lite"/>
    </source>
</evidence>
<feature type="region of interest" description="Disordered" evidence="1">
    <location>
        <begin position="33"/>
        <end position="58"/>
    </location>
</feature>
<organism evidence="2 3">
    <name type="scientific">Podospora didyma</name>
    <dbReference type="NCBI Taxonomy" id="330526"/>
    <lineage>
        <taxon>Eukaryota</taxon>
        <taxon>Fungi</taxon>
        <taxon>Dikarya</taxon>
        <taxon>Ascomycota</taxon>
        <taxon>Pezizomycotina</taxon>
        <taxon>Sordariomycetes</taxon>
        <taxon>Sordariomycetidae</taxon>
        <taxon>Sordariales</taxon>
        <taxon>Podosporaceae</taxon>
        <taxon>Podospora</taxon>
    </lineage>
</organism>
<dbReference type="EMBL" id="JAULSW010000008">
    <property type="protein sequence ID" value="KAK3371983.1"/>
    <property type="molecule type" value="Genomic_DNA"/>
</dbReference>